<comment type="caution">
    <text evidence="2">The sequence shown here is derived from an EMBL/GenBank/DDBJ whole genome shotgun (WGS) entry which is preliminary data.</text>
</comment>
<dbReference type="Proteomes" id="UP001515480">
    <property type="component" value="Unassembled WGS sequence"/>
</dbReference>
<evidence type="ECO:0000256" key="1">
    <source>
        <dbReference type="SAM" id="MobiDB-lite"/>
    </source>
</evidence>
<gene>
    <name evidence="2" type="ORF">AB1Y20_003772</name>
</gene>
<sequence length="218" mass="23853">MGPARNPNPRPRRQGGGRSVSYSARREDERGTVGQHAAEWSDAAARSVFSALHEGRVRQGLAICKFTEGILSNLANDNQWRSRRRTCEGMSSFIRRETGRRRTAIRVSDEKTARLYAGEHLLESSVEAVGGVQAVDDAPHRSWAPLRRVGILVASNGSDDKGEELALELVSDDGIEDARLSLLHPEGEPDKKAPPAGLATNECRRVVRGEKLEAHDGV</sequence>
<dbReference type="EMBL" id="JBGBPQ010000012">
    <property type="protein sequence ID" value="KAL1514684.1"/>
    <property type="molecule type" value="Genomic_DNA"/>
</dbReference>
<organism evidence="2 3">
    <name type="scientific">Prymnesium parvum</name>
    <name type="common">Toxic golden alga</name>
    <dbReference type="NCBI Taxonomy" id="97485"/>
    <lineage>
        <taxon>Eukaryota</taxon>
        <taxon>Haptista</taxon>
        <taxon>Haptophyta</taxon>
        <taxon>Prymnesiophyceae</taxon>
        <taxon>Prymnesiales</taxon>
        <taxon>Prymnesiaceae</taxon>
        <taxon>Prymnesium</taxon>
    </lineage>
</organism>
<reference evidence="2 3" key="1">
    <citation type="journal article" date="2024" name="Science">
        <title>Giant polyketide synthase enzymes in the biosynthesis of giant marine polyether toxins.</title>
        <authorList>
            <person name="Fallon T.R."/>
            <person name="Shende V.V."/>
            <person name="Wierzbicki I.H."/>
            <person name="Pendleton A.L."/>
            <person name="Watervoot N.F."/>
            <person name="Auber R.P."/>
            <person name="Gonzalez D.J."/>
            <person name="Wisecaver J.H."/>
            <person name="Moore B.S."/>
        </authorList>
    </citation>
    <scope>NUCLEOTIDE SEQUENCE [LARGE SCALE GENOMIC DNA]</scope>
    <source>
        <strain evidence="2 3">12B1</strain>
    </source>
</reference>
<feature type="region of interest" description="Disordered" evidence="1">
    <location>
        <begin position="184"/>
        <end position="204"/>
    </location>
</feature>
<keyword evidence="3" id="KW-1185">Reference proteome</keyword>
<feature type="region of interest" description="Disordered" evidence="1">
    <location>
        <begin position="1"/>
        <end position="37"/>
    </location>
</feature>
<name>A0AB34J5N5_PRYPA</name>
<proteinExistence type="predicted"/>
<dbReference type="AlphaFoldDB" id="A0AB34J5N5"/>
<accession>A0AB34J5N5</accession>
<evidence type="ECO:0000313" key="3">
    <source>
        <dbReference type="Proteomes" id="UP001515480"/>
    </source>
</evidence>
<evidence type="ECO:0000313" key="2">
    <source>
        <dbReference type="EMBL" id="KAL1514684.1"/>
    </source>
</evidence>
<protein>
    <submittedName>
        <fullName evidence="2">Uncharacterized protein</fullName>
    </submittedName>
</protein>